<dbReference type="GO" id="GO:0009055">
    <property type="term" value="F:electron transfer activity"/>
    <property type="evidence" value="ECO:0007669"/>
    <property type="project" value="InterPro"/>
</dbReference>
<dbReference type="KEGG" id="cmr:Cycma_4933"/>
<protein>
    <submittedName>
        <fullName evidence="8">Cytochrome c class I</fullName>
    </submittedName>
</protein>
<evidence type="ECO:0000256" key="1">
    <source>
        <dbReference type="ARBA" id="ARBA00022617"/>
    </source>
</evidence>
<dbReference type="Gene3D" id="6.10.280.130">
    <property type="match status" value="1"/>
</dbReference>
<dbReference type="InterPro" id="IPR050597">
    <property type="entry name" value="Cytochrome_c_Oxidase_Subunit"/>
</dbReference>
<dbReference type="GO" id="GO:0046872">
    <property type="term" value="F:metal ion binding"/>
    <property type="evidence" value="ECO:0007669"/>
    <property type="project" value="UniProtKB-KW"/>
</dbReference>
<keyword evidence="3 4" id="KW-0408">Iron</keyword>
<dbReference type="PANTHER" id="PTHR33751">
    <property type="entry name" value="CBB3-TYPE CYTOCHROME C OXIDASE SUBUNIT FIXP"/>
    <property type="match status" value="1"/>
</dbReference>
<dbReference type="PANTHER" id="PTHR33751:SF1">
    <property type="entry name" value="CBB3-TYPE CYTOCHROME C OXIDASE SUBUNIT FIXP"/>
    <property type="match status" value="1"/>
</dbReference>
<dbReference type="GO" id="GO:0020037">
    <property type="term" value="F:heme binding"/>
    <property type="evidence" value="ECO:0007669"/>
    <property type="project" value="InterPro"/>
</dbReference>
<dbReference type="EMBL" id="CP002955">
    <property type="protein sequence ID" value="AEL28618.1"/>
    <property type="molecule type" value="Genomic_DNA"/>
</dbReference>
<feature type="domain" description="Cytochrome c" evidence="7">
    <location>
        <begin position="200"/>
        <end position="279"/>
    </location>
</feature>
<dbReference type="PROSITE" id="PS51007">
    <property type="entry name" value="CYTC"/>
    <property type="match status" value="1"/>
</dbReference>
<organism evidence="8 9">
    <name type="scientific">Cyclobacterium marinum (strain ATCC 25205 / DSM 745 / LMG 13164 / NCIMB 1802)</name>
    <name type="common">Flectobacillus marinus</name>
    <dbReference type="NCBI Taxonomy" id="880070"/>
    <lineage>
        <taxon>Bacteria</taxon>
        <taxon>Pseudomonadati</taxon>
        <taxon>Bacteroidota</taxon>
        <taxon>Cytophagia</taxon>
        <taxon>Cytophagales</taxon>
        <taxon>Cyclobacteriaceae</taxon>
        <taxon>Cyclobacterium</taxon>
    </lineage>
</organism>
<feature type="transmembrane region" description="Helical" evidence="6">
    <location>
        <begin position="137"/>
        <end position="156"/>
    </location>
</feature>
<dbReference type="Gene3D" id="1.10.760.10">
    <property type="entry name" value="Cytochrome c-like domain"/>
    <property type="match status" value="1"/>
</dbReference>
<accession>G0J7G4</accession>
<keyword evidence="6" id="KW-1133">Transmembrane helix</keyword>
<keyword evidence="2 4" id="KW-0479">Metal-binding</keyword>
<evidence type="ECO:0000256" key="5">
    <source>
        <dbReference type="SAM" id="MobiDB-lite"/>
    </source>
</evidence>
<dbReference type="HOGENOM" id="CLU_061347_0_0_10"/>
<evidence type="ECO:0000259" key="7">
    <source>
        <dbReference type="PROSITE" id="PS51007"/>
    </source>
</evidence>
<keyword evidence="6" id="KW-0472">Membrane</keyword>
<dbReference type="Proteomes" id="UP000001635">
    <property type="component" value="Chromosome"/>
</dbReference>
<proteinExistence type="predicted"/>
<keyword evidence="9" id="KW-1185">Reference proteome</keyword>
<evidence type="ECO:0000313" key="9">
    <source>
        <dbReference type="Proteomes" id="UP000001635"/>
    </source>
</evidence>
<evidence type="ECO:0000256" key="3">
    <source>
        <dbReference type="ARBA" id="ARBA00023004"/>
    </source>
</evidence>
<evidence type="ECO:0000256" key="2">
    <source>
        <dbReference type="ARBA" id="ARBA00022723"/>
    </source>
</evidence>
<gene>
    <name evidence="8" type="ordered locus">Cycma_4933</name>
</gene>
<sequence length="316" mass="35036">MNLKTISRMKNFKLIGVTLMCLLMAVPGFAQEAESSFLAQMQQMDSNTMLLLAIITIVLLVIVIIVGVMVYMLSFLMTILRKENPALAAEPSWWESFKTKYVVGKMKPIAEEKDIQLDHSYDGIVELDNFMPPWLKYVFYLTIFSAVVYFLNYTVLGIGKTQIEEYEASLEEAALEAEARGAMMLTSIDETNVELDTSTPTLEAGKELFTGNCAACHAMDGGGGVGPNLTDEYWLHGGDIKSVFTVVKYGVVEKGMIPWQDQLSPEQMQQVSSYILSLQGTSPANPKDPQGEKYEPTIEEPVDALGEEELGVEPVE</sequence>
<feature type="transmembrane region" description="Helical" evidence="6">
    <location>
        <begin position="49"/>
        <end position="73"/>
    </location>
</feature>
<dbReference type="InterPro" id="IPR032858">
    <property type="entry name" value="CcoP_N"/>
</dbReference>
<name>G0J7G4_CYCMS</name>
<evidence type="ECO:0000313" key="8">
    <source>
        <dbReference type="EMBL" id="AEL28618.1"/>
    </source>
</evidence>
<dbReference type="AlphaFoldDB" id="G0J7G4"/>
<dbReference type="InterPro" id="IPR038414">
    <property type="entry name" value="CcoP_N_sf"/>
</dbReference>
<keyword evidence="6" id="KW-0812">Transmembrane</keyword>
<feature type="region of interest" description="Disordered" evidence="5">
    <location>
        <begin position="277"/>
        <end position="316"/>
    </location>
</feature>
<dbReference type="InterPro" id="IPR009056">
    <property type="entry name" value="Cyt_c-like_dom"/>
</dbReference>
<reference evidence="9" key="1">
    <citation type="submission" date="2011-07" db="EMBL/GenBank/DDBJ databases">
        <title>The complete genome of Cyclobacterium marinum DSM 745.</title>
        <authorList>
            <person name="Lucas S."/>
            <person name="Han J."/>
            <person name="Lapidus A."/>
            <person name="Bruce D."/>
            <person name="Goodwin L."/>
            <person name="Pitluck S."/>
            <person name="Peters L."/>
            <person name="Kyrpides N."/>
            <person name="Mavromatis K."/>
            <person name="Ivanova N."/>
            <person name="Ovchinnikova G."/>
            <person name="Chertkov O."/>
            <person name="Detter J.C."/>
            <person name="Tapia R."/>
            <person name="Han C."/>
            <person name="Land M."/>
            <person name="Hauser L."/>
            <person name="Markowitz V."/>
            <person name="Cheng J.-F."/>
            <person name="Hugenholtz P."/>
            <person name="Woyke T."/>
            <person name="Wu D."/>
            <person name="Tindall B."/>
            <person name="Schuetze A."/>
            <person name="Brambilla E."/>
            <person name="Klenk H.-P."/>
            <person name="Eisen J.A."/>
        </authorList>
    </citation>
    <scope>NUCLEOTIDE SEQUENCE [LARGE SCALE GENOMIC DNA]</scope>
    <source>
        <strain evidence="9">ATCC 25205 / DSM 745 / LMG 13164 / NCIMB 1802</strain>
    </source>
</reference>
<dbReference type="Pfam" id="PF14715">
    <property type="entry name" value="FixP_N"/>
    <property type="match status" value="1"/>
</dbReference>
<evidence type="ECO:0000256" key="6">
    <source>
        <dbReference type="SAM" id="Phobius"/>
    </source>
</evidence>
<dbReference type="Pfam" id="PF13442">
    <property type="entry name" value="Cytochrome_CBB3"/>
    <property type="match status" value="1"/>
</dbReference>
<evidence type="ECO:0000256" key="4">
    <source>
        <dbReference type="PROSITE-ProRule" id="PRU00433"/>
    </source>
</evidence>
<dbReference type="eggNOG" id="COG2010">
    <property type="taxonomic scope" value="Bacteria"/>
</dbReference>
<dbReference type="InterPro" id="IPR036909">
    <property type="entry name" value="Cyt_c-like_dom_sf"/>
</dbReference>
<dbReference type="STRING" id="880070.Cycma_4933"/>
<keyword evidence="1 4" id="KW-0349">Heme</keyword>
<feature type="compositionally biased region" description="Acidic residues" evidence="5">
    <location>
        <begin position="297"/>
        <end position="316"/>
    </location>
</feature>
<dbReference type="SUPFAM" id="SSF46626">
    <property type="entry name" value="Cytochrome c"/>
    <property type="match status" value="1"/>
</dbReference>